<dbReference type="EMBL" id="LSCV01000002">
    <property type="protein sequence ID" value="KXB42468.1"/>
    <property type="molecule type" value="Genomic_DNA"/>
</dbReference>
<dbReference type="SUPFAM" id="SSF52833">
    <property type="entry name" value="Thioredoxin-like"/>
    <property type="match status" value="1"/>
</dbReference>
<dbReference type="Proteomes" id="UP000070080">
    <property type="component" value="Unassembled WGS sequence"/>
</dbReference>
<reference evidence="4" key="1">
    <citation type="submission" date="2016-01" db="EMBL/GenBank/DDBJ databases">
        <authorList>
            <person name="Mitreva M."/>
            <person name="Pepin K.H."/>
            <person name="Mihindukulasuriya K.A."/>
            <person name="Fulton R."/>
            <person name="Fronick C."/>
            <person name="O'Laughlin M."/>
            <person name="Miner T."/>
            <person name="Herter B."/>
            <person name="Rosa B.A."/>
            <person name="Cordes M."/>
            <person name="Tomlinson C."/>
            <person name="Wollam A."/>
            <person name="Palsikar V.B."/>
            <person name="Mardis E.R."/>
            <person name="Wilson R.K."/>
        </authorList>
    </citation>
    <scope>NUCLEOTIDE SEQUENCE [LARGE SCALE GENOMIC DNA]</scope>
    <source>
        <strain evidence="4">KA00274</strain>
    </source>
</reference>
<keyword evidence="1" id="KW-0732">Signal</keyword>
<dbReference type="STRING" id="1497955.HMPREF1872_00140"/>
<dbReference type="CDD" id="cd02966">
    <property type="entry name" value="TlpA_like_family"/>
    <property type="match status" value="1"/>
</dbReference>
<dbReference type="InterPro" id="IPR036249">
    <property type="entry name" value="Thioredoxin-like_sf"/>
</dbReference>
<evidence type="ECO:0000313" key="4">
    <source>
        <dbReference type="Proteomes" id="UP000070080"/>
    </source>
</evidence>
<comment type="caution">
    <text evidence="3">The sequence shown here is derived from an EMBL/GenBank/DDBJ whole genome shotgun (WGS) entry which is preliminary data.</text>
</comment>
<dbReference type="Pfam" id="PF08534">
    <property type="entry name" value="Redoxin"/>
    <property type="match status" value="1"/>
</dbReference>
<evidence type="ECO:0000259" key="2">
    <source>
        <dbReference type="PROSITE" id="PS51352"/>
    </source>
</evidence>
<dbReference type="AlphaFoldDB" id="A0A133YGZ3"/>
<dbReference type="InterPro" id="IPR050553">
    <property type="entry name" value="Thioredoxin_ResA/DsbE_sf"/>
</dbReference>
<keyword evidence="4" id="KW-1185">Reference proteome</keyword>
<dbReference type="InterPro" id="IPR013740">
    <property type="entry name" value="Redoxin"/>
</dbReference>
<protein>
    <submittedName>
        <fullName evidence="3">Redoxin family protein</fullName>
    </submittedName>
</protein>
<organism evidence="3 4">
    <name type="scientific">Amygdalobacter nucleatus</name>
    <dbReference type="NCBI Taxonomy" id="3029274"/>
    <lineage>
        <taxon>Bacteria</taxon>
        <taxon>Bacillati</taxon>
        <taxon>Bacillota</taxon>
        <taxon>Clostridia</taxon>
        <taxon>Eubacteriales</taxon>
        <taxon>Oscillospiraceae</taxon>
        <taxon>Amygdalobacter</taxon>
    </lineage>
</organism>
<dbReference type="PROSITE" id="PS51257">
    <property type="entry name" value="PROKAR_LIPOPROTEIN"/>
    <property type="match status" value="1"/>
</dbReference>
<dbReference type="PROSITE" id="PS51352">
    <property type="entry name" value="THIOREDOXIN_2"/>
    <property type="match status" value="1"/>
</dbReference>
<sequence length="208" mass="22825">MHKFSKRSLTYILTAALLLTSACSAKSKDIQTLASSTDKAQTETNESVASETGTEASKARIKLIDALKLKDAKGAEFDKGTLSGKSVLVTFWTTWCQYCKDELASLNKIAADYKQNDKFQILLVNVTNSNSTVEMATNYLKENAIDLPIAFISQDDASELGIPGFPFNLVLNQEGNLTKLVVGDKSTQYFFGATEEQLRNFIKQVAEA</sequence>
<feature type="domain" description="Thioredoxin" evidence="2">
    <location>
        <begin position="34"/>
        <end position="207"/>
    </location>
</feature>
<evidence type="ECO:0000313" key="3">
    <source>
        <dbReference type="EMBL" id="KXB42468.1"/>
    </source>
</evidence>
<accession>A0A133YGZ3</accession>
<dbReference type="OrthoDB" id="9809733at2"/>
<dbReference type="InterPro" id="IPR013766">
    <property type="entry name" value="Thioredoxin_domain"/>
</dbReference>
<dbReference type="PANTHER" id="PTHR42852:SF18">
    <property type="entry name" value="CHROMOSOME UNDETERMINED SCAFFOLD_47, WHOLE GENOME SHOTGUN SEQUENCE"/>
    <property type="match status" value="1"/>
</dbReference>
<dbReference type="RefSeq" id="WP_066712466.1">
    <property type="nucleotide sequence ID" value="NZ_CP118869.1"/>
</dbReference>
<gene>
    <name evidence="3" type="ORF">HMPREF1872_00140</name>
</gene>
<dbReference type="PANTHER" id="PTHR42852">
    <property type="entry name" value="THIOL:DISULFIDE INTERCHANGE PROTEIN DSBE"/>
    <property type="match status" value="1"/>
</dbReference>
<proteinExistence type="predicted"/>
<dbReference type="Gene3D" id="3.40.30.10">
    <property type="entry name" value="Glutaredoxin"/>
    <property type="match status" value="1"/>
</dbReference>
<evidence type="ECO:0000256" key="1">
    <source>
        <dbReference type="SAM" id="SignalP"/>
    </source>
</evidence>
<feature type="chain" id="PRO_5007460374" evidence="1">
    <location>
        <begin position="28"/>
        <end position="208"/>
    </location>
</feature>
<name>A0A133YGZ3_9FIRM</name>
<feature type="signal peptide" evidence="1">
    <location>
        <begin position="1"/>
        <end position="27"/>
    </location>
</feature>
<dbReference type="GO" id="GO:0016491">
    <property type="term" value="F:oxidoreductase activity"/>
    <property type="evidence" value="ECO:0007669"/>
    <property type="project" value="InterPro"/>
</dbReference>